<reference evidence="1 2" key="1">
    <citation type="submission" date="2020-02" db="EMBL/GenBank/DDBJ databases">
        <authorList>
            <person name="Ferguson B K."/>
        </authorList>
    </citation>
    <scope>NUCLEOTIDE SEQUENCE [LARGE SCALE GENOMIC DNA]</scope>
</reference>
<keyword evidence="2" id="KW-1185">Reference proteome</keyword>
<organism evidence="1 2">
    <name type="scientific">Trichogramma brassicae</name>
    <dbReference type="NCBI Taxonomy" id="86971"/>
    <lineage>
        <taxon>Eukaryota</taxon>
        <taxon>Metazoa</taxon>
        <taxon>Ecdysozoa</taxon>
        <taxon>Arthropoda</taxon>
        <taxon>Hexapoda</taxon>
        <taxon>Insecta</taxon>
        <taxon>Pterygota</taxon>
        <taxon>Neoptera</taxon>
        <taxon>Endopterygota</taxon>
        <taxon>Hymenoptera</taxon>
        <taxon>Apocrita</taxon>
        <taxon>Proctotrupomorpha</taxon>
        <taxon>Chalcidoidea</taxon>
        <taxon>Trichogrammatidae</taxon>
        <taxon>Trichogramma</taxon>
    </lineage>
</organism>
<gene>
    <name evidence="1" type="ORF">TBRA_LOCUS15530</name>
</gene>
<dbReference type="EMBL" id="CADCXV010001361">
    <property type="protein sequence ID" value="CAB0043942.1"/>
    <property type="molecule type" value="Genomic_DNA"/>
</dbReference>
<evidence type="ECO:0000313" key="2">
    <source>
        <dbReference type="Proteomes" id="UP000479190"/>
    </source>
</evidence>
<protein>
    <submittedName>
        <fullName evidence="1">Uncharacterized protein</fullName>
    </submittedName>
</protein>
<name>A0A6H5J3I0_9HYME</name>
<dbReference type="AlphaFoldDB" id="A0A6H5J3I0"/>
<sequence>MDADKSDTIQYTRCRSSCGVSSMVKELLQYKLDLYIIYYKRPWQFDRVCGTMPRSA</sequence>
<dbReference type="Proteomes" id="UP000479190">
    <property type="component" value="Unassembled WGS sequence"/>
</dbReference>
<evidence type="ECO:0000313" key="1">
    <source>
        <dbReference type="EMBL" id="CAB0043942.1"/>
    </source>
</evidence>
<proteinExistence type="predicted"/>
<accession>A0A6H5J3I0</accession>